<feature type="chain" id="PRO_5007648077" evidence="2">
    <location>
        <begin position="21"/>
        <end position="328"/>
    </location>
</feature>
<gene>
    <name evidence="3" type="primary">RoHF5'</name>
    <name evidence="4" type="synonym">Ro01HF5'</name>
</gene>
<name>C5NMK9_9NEOP</name>
<evidence type="ECO:0000313" key="3">
    <source>
        <dbReference type="EMBL" id="BAH80177.1"/>
    </source>
</evidence>
<dbReference type="EMBL" id="AB354587">
    <property type="protein sequence ID" value="BAH80177.1"/>
    <property type="molecule type" value="mRNA"/>
</dbReference>
<organism evidence="3">
    <name type="scientific">Rhyacophila obliterata</name>
    <dbReference type="NCBI Taxonomy" id="460686"/>
    <lineage>
        <taxon>Eukaryota</taxon>
        <taxon>Metazoa</taxon>
        <taxon>Ecdysozoa</taxon>
        <taxon>Arthropoda</taxon>
        <taxon>Hexapoda</taxon>
        <taxon>Insecta</taxon>
        <taxon>Pterygota</taxon>
        <taxon>Neoptera</taxon>
        <taxon>Endopterygota</taxon>
        <taxon>Trichoptera</taxon>
        <taxon>Integripalpia</taxon>
        <taxon>Rhyacophiloidea</taxon>
        <taxon>Rhyacophilidae</taxon>
        <taxon>Rhyacophila</taxon>
    </lineage>
</organism>
<feature type="non-terminal residue" evidence="3">
    <location>
        <position position="328"/>
    </location>
</feature>
<dbReference type="EMBL" id="AB354689">
    <property type="protein sequence ID" value="BAH80184.1"/>
    <property type="molecule type" value="Genomic_DNA"/>
</dbReference>
<evidence type="ECO:0000256" key="2">
    <source>
        <dbReference type="SAM" id="SignalP"/>
    </source>
</evidence>
<reference evidence="3" key="1">
    <citation type="journal article" date="2009" name="J. Mol. Evol.">
        <title>Conservation of silk genes in Trichoptera and Lepidoptera.</title>
        <authorList>
            <person name="Yonemura N."/>
            <person name="Mita K."/>
            <person name="Tamura T."/>
            <person name="Sehnal F."/>
        </authorList>
    </citation>
    <scope>NUCLEOTIDE SEQUENCE</scope>
    <source>
        <tissue evidence="3">Silk glands</tissue>
    </source>
</reference>
<dbReference type="AlphaFoldDB" id="C5NMK9"/>
<protein>
    <submittedName>
        <fullName evidence="3">Fibroin heavy chain</fullName>
    </submittedName>
</protein>
<evidence type="ECO:0000313" key="4">
    <source>
        <dbReference type="EMBL" id="BAH80184.1"/>
    </source>
</evidence>
<feature type="compositionally biased region" description="Acidic residues" evidence="1">
    <location>
        <begin position="77"/>
        <end position="91"/>
    </location>
</feature>
<evidence type="ECO:0000256" key="1">
    <source>
        <dbReference type="SAM" id="MobiDB-lite"/>
    </source>
</evidence>
<proteinExistence type="evidence at transcript level"/>
<accession>C5NMK9</accession>
<feature type="signal peptide" evidence="2">
    <location>
        <begin position="1"/>
        <end position="20"/>
    </location>
</feature>
<keyword evidence="2" id="KW-0732">Signal</keyword>
<feature type="region of interest" description="Disordered" evidence="1">
    <location>
        <begin position="77"/>
        <end position="96"/>
    </location>
</feature>
<sequence>MRAIFLLILVCSLQINIAGSSSVIDKLEDLLTHGHHGHHWEGTDGLHEKLLQEDDVIEANSKGEIIEKIISRREIITDDNSESESDSDSSEDSGSTEKIIKQIIIVQEKPKHGHHHAKEKIYEEEIIIKKIGDLPKKDCDENKPREVTSWRHTLPNRKSISISKSISIEQIIKPHVITRIRTSKSSSLSISVERPRRIISPIISGGWNRHKPRKYSASSSISKSISIERVITPAVWTRIHKSVSVSHSVSVEHRRRIAPIVVDYSISSSLSISGEGRGLGRGKHGWGGLGHGGLGGLGHGGLGGLGHGGLGGLGHGGLGGLGSDSGDL</sequence>